<evidence type="ECO:0000313" key="5">
    <source>
        <dbReference type="Proteomes" id="UP000054359"/>
    </source>
</evidence>
<reference evidence="4 5" key="1">
    <citation type="submission" date="2013-11" db="EMBL/GenBank/DDBJ databases">
        <title>Genome sequencing of Stegodyphus mimosarum.</title>
        <authorList>
            <person name="Bechsgaard J."/>
        </authorList>
    </citation>
    <scope>NUCLEOTIDE SEQUENCE [LARGE SCALE GENOMIC DNA]</scope>
</reference>
<name>A0A087TXN5_STEMI</name>
<feature type="domain" description="Adenylate cyclase N-terminal" evidence="3">
    <location>
        <begin position="3"/>
        <end position="52"/>
    </location>
</feature>
<dbReference type="GO" id="GO:0000166">
    <property type="term" value="F:nucleotide binding"/>
    <property type="evidence" value="ECO:0007669"/>
    <property type="project" value="UniProtKB-KW"/>
</dbReference>
<dbReference type="PANTHER" id="PTHR45627">
    <property type="entry name" value="ADENYLATE CYCLASE TYPE 1"/>
    <property type="match status" value="1"/>
</dbReference>
<evidence type="ECO:0000259" key="3">
    <source>
        <dbReference type="Pfam" id="PF16214"/>
    </source>
</evidence>
<gene>
    <name evidence="4" type="ORF">X975_07323</name>
</gene>
<dbReference type="OrthoDB" id="6435111at2759"/>
<protein>
    <submittedName>
        <fullName evidence="4">Adenylate cyclase type 1</fullName>
    </submittedName>
</protein>
<feature type="non-terminal residue" evidence="4">
    <location>
        <position position="65"/>
    </location>
</feature>
<dbReference type="InterPro" id="IPR032628">
    <property type="entry name" value="AC_N"/>
</dbReference>
<keyword evidence="5" id="KW-1185">Reference proteome</keyword>
<dbReference type="PANTHER" id="PTHR45627:SF12">
    <property type="entry name" value="ADENYLATE CYCLASE TYPE 2"/>
    <property type="match status" value="1"/>
</dbReference>
<evidence type="ECO:0000256" key="2">
    <source>
        <dbReference type="ARBA" id="ARBA00023239"/>
    </source>
</evidence>
<keyword evidence="1" id="KW-0547">Nucleotide-binding</keyword>
<dbReference type="STRING" id="407821.A0A087TXN5"/>
<proteinExistence type="predicted"/>
<dbReference type="GO" id="GO:0004016">
    <property type="term" value="F:adenylate cyclase activity"/>
    <property type="evidence" value="ECO:0007669"/>
    <property type="project" value="TreeGrafter"/>
</dbReference>
<evidence type="ECO:0000256" key="1">
    <source>
        <dbReference type="ARBA" id="ARBA00022741"/>
    </source>
</evidence>
<dbReference type="EMBL" id="KK117225">
    <property type="protein sequence ID" value="KFM69874.1"/>
    <property type="molecule type" value="Genomic_DNA"/>
</dbReference>
<sequence>MSRRAFLDRRECIESRIKIETEKNQEEKFLQSILPHHIASEVREDIRKVIKNMNRLHMTHKPFNK</sequence>
<dbReference type="AlphaFoldDB" id="A0A087TXN5"/>
<evidence type="ECO:0000313" key="4">
    <source>
        <dbReference type="EMBL" id="KFM69874.1"/>
    </source>
</evidence>
<accession>A0A087TXN5</accession>
<dbReference type="Proteomes" id="UP000054359">
    <property type="component" value="Unassembled WGS sequence"/>
</dbReference>
<keyword evidence="2" id="KW-0456">Lyase</keyword>
<dbReference type="Pfam" id="PF16214">
    <property type="entry name" value="AC_N"/>
    <property type="match status" value="1"/>
</dbReference>
<organism evidence="4 5">
    <name type="scientific">Stegodyphus mimosarum</name>
    <name type="common">African social velvet spider</name>
    <dbReference type="NCBI Taxonomy" id="407821"/>
    <lineage>
        <taxon>Eukaryota</taxon>
        <taxon>Metazoa</taxon>
        <taxon>Ecdysozoa</taxon>
        <taxon>Arthropoda</taxon>
        <taxon>Chelicerata</taxon>
        <taxon>Arachnida</taxon>
        <taxon>Araneae</taxon>
        <taxon>Araneomorphae</taxon>
        <taxon>Entelegynae</taxon>
        <taxon>Eresoidea</taxon>
        <taxon>Eresidae</taxon>
        <taxon>Stegodyphus</taxon>
    </lineage>
</organism>
<dbReference type="GO" id="GO:0007193">
    <property type="term" value="P:adenylate cyclase-inhibiting G protein-coupled receptor signaling pathway"/>
    <property type="evidence" value="ECO:0007669"/>
    <property type="project" value="TreeGrafter"/>
</dbReference>
<dbReference type="OMA" id="PHHIASE"/>
<dbReference type="GO" id="GO:0006171">
    <property type="term" value="P:cAMP biosynthetic process"/>
    <property type="evidence" value="ECO:0007669"/>
    <property type="project" value="TreeGrafter"/>
</dbReference>
<dbReference type="GO" id="GO:0007189">
    <property type="term" value="P:adenylate cyclase-activating G protein-coupled receptor signaling pathway"/>
    <property type="evidence" value="ECO:0007669"/>
    <property type="project" value="TreeGrafter"/>
</dbReference>
<dbReference type="GO" id="GO:0005886">
    <property type="term" value="C:plasma membrane"/>
    <property type="evidence" value="ECO:0007669"/>
    <property type="project" value="TreeGrafter"/>
</dbReference>